<organism evidence="2 3">
    <name type="scientific">Pyricularia oryzae</name>
    <name type="common">Rice blast fungus</name>
    <name type="synonym">Magnaporthe oryzae</name>
    <dbReference type="NCBI Taxonomy" id="318829"/>
    <lineage>
        <taxon>Eukaryota</taxon>
        <taxon>Fungi</taxon>
        <taxon>Dikarya</taxon>
        <taxon>Ascomycota</taxon>
        <taxon>Pezizomycotina</taxon>
        <taxon>Sordariomycetes</taxon>
        <taxon>Sordariomycetidae</taxon>
        <taxon>Magnaporthales</taxon>
        <taxon>Pyriculariaceae</taxon>
        <taxon>Pyricularia</taxon>
    </lineage>
</organism>
<evidence type="ECO:0000313" key="2">
    <source>
        <dbReference type="EMBL" id="QBZ54776.1"/>
    </source>
</evidence>
<dbReference type="EMBL" id="CP034204">
    <property type="protein sequence ID" value="QBZ54776.1"/>
    <property type="molecule type" value="Genomic_DNA"/>
</dbReference>
<dbReference type="GO" id="GO:0006897">
    <property type="term" value="P:endocytosis"/>
    <property type="evidence" value="ECO:0007669"/>
    <property type="project" value="TreeGrafter"/>
</dbReference>
<dbReference type="PANTHER" id="PTHR11566:SF215">
    <property type="entry name" value="DYNAMIN GTPASE"/>
    <property type="match status" value="1"/>
</dbReference>
<dbReference type="InterPro" id="IPR045063">
    <property type="entry name" value="Dynamin_N"/>
</dbReference>
<dbReference type="GO" id="GO:0005874">
    <property type="term" value="C:microtubule"/>
    <property type="evidence" value="ECO:0007669"/>
    <property type="project" value="TreeGrafter"/>
</dbReference>
<dbReference type="Gene3D" id="1.20.120.1240">
    <property type="entry name" value="Dynamin, middle domain"/>
    <property type="match status" value="1"/>
</dbReference>
<gene>
    <name evidence="2" type="ORF">PoMZ_10485</name>
</gene>
<dbReference type="GO" id="GO:0005739">
    <property type="term" value="C:mitochondrion"/>
    <property type="evidence" value="ECO:0007669"/>
    <property type="project" value="TreeGrafter"/>
</dbReference>
<name>A0A4P7N2C3_PYROR</name>
<protein>
    <recommendedName>
        <fullName evidence="1">Dynamin N-terminal domain-containing protein</fullName>
    </recommendedName>
</protein>
<feature type="domain" description="Dynamin N-terminal" evidence="1">
    <location>
        <begin position="34"/>
        <end position="83"/>
    </location>
</feature>
<dbReference type="GO" id="GO:0000266">
    <property type="term" value="P:mitochondrial fission"/>
    <property type="evidence" value="ECO:0007669"/>
    <property type="project" value="TreeGrafter"/>
</dbReference>
<dbReference type="GO" id="GO:0016559">
    <property type="term" value="P:peroxisome fission"/>
    <property type="evidence" value="ECO:0007669"/>
    <property type="project" value="TreeGrafter"/>
</dbReference>
<evidence type="ECO:0000259" key="1">
    <source>
        <dbReference type="Pfam" id="PF00350"/>
    </source>
</evidence>
<dbReference type="Gene3D" id="3.40.50.300">
    <property type="entry name" value="P-loop containing nucleotide triphosphate hydrolases"/>
    <property type="match status" value="1"/>
</dbReference>
<dbReference type="GO" id="GO:0008017">
    <property type="term" value="F:microtubule binding"/>
    <property type="evidence" value="ECO:0007669"/>
    <property type="project" value="TreeGrafter"/>
</dbReference>
<accession>A0A4P7N2C3</accession>
<dbReference type="PRINTS" id="PR00195">
    <property type="entry name" value="DYNAMIN"/>
</dbReference>
<dbReference type="InterPro" id="IPR027417">
    <property type="entry name" value="P-loop_NTPase"/>
</dbReference>
<reference evidence="2 3" key="1">
    <citation type="journal article" date="2019" name="Mol. Biol. Evol.">
        <title>Blast fungal genomes show frequent chromosomal changes, gene gains and losses, and effector gene turnover.</title>
        <authorList>
            <person name="Gomez Luciano L.B."/>
            <person name="Jason Tsai I."/>
            <person name="Chuma I."/>
            <person name="Tosa Y."/>
            <person name="Chen Y.H."/>
            <person name="Li J.Y."/>
            <person name="Li M.Y."/>
            <person name="Jade Lu M.Y."/>
            <person name="Nakayashiki H."/>
            <person name="Li W.H."/>
        </authorList>
    </citation>
    <scope>NUCLEOTIDE SEQUENCE [LARGE SCALE GENOMIC DNA]</scope>
    <source>
        <strain evidence="2">MZ5-1-6</strain>
    </source>
</reference>
<dbReference type="SUPFAM" id="SSF52540">
    <property type="entry name" value="P-loop containing nucleoside triphosphate hydrolases"/>
    <property type="match status" value="1"/>
</dbReference>
<evidence type="ECO:0000313" key="3">
    <source>
        <dbReference type="Proteomes" id="UP000294847"/>
    </source>
</evidence>
<dbReference type="InterPro" id="IPR022812">
    <property type="entry name" value="Dynamin"/>
</dbReference>
<dbReference type="PANTHER" id="PTHR11566">
    <property type="entry name" value="DYNAMIN"/>
    <property type="match status" value="1"/>
</dbReference>
<dbReference type="GO" id="GO:0048312">
    <property type="term" value="P:intracellular distribution of mitochondria"/>
    <property type="evidence" value="ECO:0007669"/>
    <property type="project" value="TreeGrafter"/>
</dbReference>
<dbReference type="GO" id="GO:0016020">
    <property type="term" value="C:membrane"/>
    <property type="evidence" value="ECO:0007669"/>
    <property type="project" value="TreeGrafter"/>
</dbReference>
<dbReference type="AlphaFoldDB" id="A0A4P7N2C3"/>
<dbReference type="Proteomes" id="UP000294847">
    <property type="component" value="Chromosome 1"/>
</dbReference>
<dbReference type="GO" id="GO:0003924">
    <property type="term" value="F:GTPase activity"/>
    <property type="evidence" value="ECO:0007669"/>
    <property type="project" value="TreeGrafter"/>
</dbReference>
<dbReference type="Pfam" id="PF00350">
    <property type="entry name" value="Dynamin_N"/>
    <property type="match status" value="1"/>
</dbReference>
<sequence length="314" mass="35563">MGTGLLATNGNSATLIKVDRLRELIGTRIFLPQLVVVGDQSSGKSSVLESITGFAFPRAAELRTRYATQITCRREAYESINVTIIPHNESDPASSKIEAHMMKTPALLLARRLRGFSFLNIHESAQPPSRMSLGEIFPCVARLLQEPASRYHVELHDVFKGAKHETNSTDDIRTFIQDTYNNSRGMDLGTFSTTLLAAIFKEQTKNWKTITSAYVSIAIVLVRRFIQQVMREVCLDKGVREDLEHLLVDEIDERYKRAKQHAAFLVNIERAQSPFTLDPHFNNALARTQQERVLENIKALFSMDEDSRATTRWP</sequence>
<proteinExistence type="predicted"/>